<dbReference type="AlphaFoldDB" id="A0A1G2R2Q4"/>
<reference evidence="1 2" key="1">
    <citation type="journal article" date="2016" name="Nat. Commun.">
        <title>Thousands of microbial genomes shed light on interconnected biogeochemical processes in an aquifer system.</title>
        <authorList>
            <person name="Anantharaman K."/>
            <person name="Brown C.T."/>
            <person name="Hug L.A."/>
            <person name="Sharon I."/>
            <person name="Castelle C.J."/>
            <person name="Probst A.J."/>
            <person name="Thomas B.C."/>
            <person name="Singh A."/>
            <person name="Wilkins M.J."/>
            <person name="Karaoz U."/>
            <person name="Brodie E.L."/>
            <person name="Williams K.H."/>
            <person name="Hubbard S.S."/>
            <person name="Banfield J.F."/>
        </authorList>
    </citation>
    <scope>NUCLEOTIDE SEQUENCE [LARGE SCALE GENOMIC DNA]</scope>
</reference>
<organism evidence="1 2">
    <name type="scientific">Candidatus Wildermuthbacteria bacterium RIFCSPHIGHO2_02_FULL_47_12</name>
    <dbReference type="NCBI Taxonomy" id="1802451"/>
    <lineage>
        <taxon>Bacteria</taxon>
        <taxon>Candidatus Wildermuthiibacteriota</taxon>
    </lineage>
</organism>
<name>A0A1G2R2Q4_9BACT</name>
<dbReference type="InterPro" id="IPR036390">
    <property type="entry name" value="WH_DNA-bd_sf"/>
</dbReference>
<evidence type="ECO:0000313" key="2">
    <source>
        <dbReference type="Proteomes" id="UP000176901"/>
    </source>
</evidence>
<accession>A0A1G2R2Q4</accession>
<dbReference type="EMBL" id="MHTW01000018">
    <property type="protein sequence ID" value="OHA67120.1"/>
    <property type="molecule type" value="Genomic_DNA"/>
</dbReference>
<comment type="caution">
    <text evidence="1">The sequence shown here is derived from an EMBL/GenBank/DDBJ whole genome shotgun (WGS) entry which is preliminary data.</text>
</comment>
<sequence length="192" mass="22287">MNPDFFVKLTLGAYRVTDGLSPQEQEKGEIRSLANSVLAHLILFSETNPITQEQRKSLIPKIQGEIGSLVWHVVGLKNNSKIEKKYLLIIEKEYQKIVQWLQEQSLAIAQDASVNSDVSYVQKPKEENSLSERQKRILGILQNKEKTQVWELQKVLTEVTKRTLRRDLDELLSLNLIERKGEWNAVFYRLKQ</sequence>
<evidence type="ECO:0000313" key="1">
    <source>
        <dbReference type="EMBL" id="OHA67120.1"/>
    </source>
</evidence>
<dbReference type="Proteomes" id="UP000176901">
    <property type="component" value="Unassembled WGS sequence"/>
</dbReference>
<protein>
    <recommendedName>
        <fullName evidence="3">HTH deoR-type domain-containing protein</fullName>
    </recommendedName>
</protein>
<dbReference type="SUPFAM" id="SSF46785">
    <property type="entry name" value="Winged helix' DNA-binding domain"/>
    <property type="match status" value="1"/>
</dbReference>
<dbReference type="STRING" id="1802451.A3C82_02630"/>
<gene>
    <name evidence="1" type="ORF">A3C82_02630</name>
</gene>
<evidence type="ECO:0008006" key="3">
    <source>
        <dbReference type="Google" id="ProtNLM"/>
    </source>
</evidence>
<proteinExistence type="predicted"/>